<dbReference type="Proteomes" id="UP000321638">
    <property type="component" value="Unassembled WGS sequence"/>
</dbReference>
<evidence type="ECO:0000313" key="4">
    <source>
        <dbReference type="EMBL" id="TXL71649.1"/>
    </source>
</evidence>
<dbReference type="InterPro" id="IPR050960">
    <property type="entry name" value="AB_hydrolase_4_sf"/>
</dbReference>
<feature type="active site" description="Charge relay system" evidence="2">
    <location>
        <position position="303"/>
    </location>
</feature>
<dbReference type="OrthoDB" id="332676at2"/>
<proteinExistence type="inferred from homology"/>
<comment type="caution">
    <text evidence="4">The sequence shown here is derived from an EMBL/GenBank/DDBJ whole genome shotgun (WGS) entry which is preliminary data.</text>
</comment>
<gene>
    <name evidence="4" type="ORF">FHP25_29375</name>
</gene>
<feature type="active site" description="Charge relay system" evidence="2">
    <location>
        <position position="150"/>
    </location>
</feature>
<dbReference type="EMBL" id="VDUZ01000041">
    <property type="protein sequence ID" value="TXL71649.1"/>
    <property type="molecule type" value="Genomic_DNA"/>
</dbReference>
<dbReference type="RefSeq" id="WP_147850561.1">
    <property type="nucleotide sequence ID" value="NZ_VDUZ01000041.1"/>
</dbReference>
<feature type="domain" description="AB hydrolase-1" evidence="3">
    <location>
        <begin position="70"/>
        <end position="306"/>
    </location>
</feature>
<dbReference type="PANTHER" id="PTHR10794:SF94">
    <property type="entry name" value="ESTERASE YHET-RELATED"/>
    <property type="match status" value="1"/>
</dbReference>
<dbReference type="InterPro" id="IPR029058">
    <property type="entry name" value="AB_hydrolase_fold"/>
</dbReference>
<dbReference type="PIRSF" id="PIRSF005211">
    <property type="entry name" value="Ab_hydro_YheT"/>
    <property type="match status" value="1"/>
</dbReference>
<dbReference type="SUPFAM" id="SSF53474">
    <property type="entry name" value="alpha/beta-Hydrolases"/>
    <property type="match status" value="1"/>
</dbReference>
<evidence type="ECO:0000256" key="2">
    <source>
        <dbReference type="PIRSR" id="PIRSR005211-1"/>
    </source>
</evidence>
<dbReference type="PANTHER" id="PTHR10794">
    <property type="entry name" value="ABHYDROLASE DOMAIN-CONTAINING PROTEIN"/>
    <property type="match status" value="1"/>
</dbReference>
<dbReference type="InterPro" id="IPR000073">
    <property type="entry name" value="AB_hydrolase_1"/>
</dbReference>
<keyword evidence="5" id="KW-1185">Reference proteome</keyword>
<dbReference type="Pfam" id="PF00561">
    <property type="entry name" value="Abhydrolase_1"/>
    <property type="match status" value="1"/>
</dbReference>
<organism evidence="4 5">
    <name type="scientific">Vineibacter terrae</name>
    <dbReference type="NCBI Taxonomy" id="2586908"/>
    <lineage>
        <taxon>Bacteria</taxon>
        <taxon>Pseudomonadati</taxon>
        <taxon>Pseudomonadota</taxon>
        <taxon>Alphaproteobacteria</taxon>
        <taxon>Hyphomicrobiales</taxon>
        <taxon>Vineibacter</taxon>
    </lineage>
</organism>
<dbReference type="AlphaFoldDB" id="A0A5C8PDL4"/>
<sequence>MSHAASDLVPFRPRFPWLTGDLQTIANRFLPRVSDLGAAASERLRLPLDDGSGDTLLAMLDRPRVDQGGPALVLIHGLTGCETSTYMLNTTRHFLALGHPVLRLNLRGAGPSRPLCGDIYYAGRSQDVRAALRLLPADLTARGLVAVGFSLGGNVLLKYLGEEGAAAPLRAAVAVCAPIDLSATCQHMLRPRNWFYHRYIIAMMKREALGPGARLTAAERAAVRSARNVWEYDDRFIAPRHGFAGAEDYYDKSKAVRYMPVIRTPTLLIAAADDPWIPVSIYRRFAWAASKALEPLLAAGGGHVGFHAAGSPTPWHDQAIERFIGGSMP</sequence>
<feature type="active site" description="Charge relay system" evidence="2">
    <location>
        <position position="274"/>
    </location>
</feature>
<name>A0A5C8PDL4_9HYPH</name>
<dbReference type="InterPro" id="IPR012020">
    <property type="entry name" value="ABHD4"/>
</dbReference>
<dbReference type="Gene3D" id="3.40.50.1820">
    <property type="entry name" value="alpha/beta hydrolase"/>
    <property type="match status" value="1"/>
</dbReference>
<protein>
    <submittedName>
        <fullName evidence="4">Alpha/beta fold hydrolase</fullName>
    </submittedName>
</protein>
<comment type="similarity">
    <text evidence="1">Belongs to the AB hydrolase superfamily. AB hydrolase 4 family.</text>
</comment>
<dbReference type="GO" id="GO:0047372">
    <property type="term" value="F:monoacylglycerol lipase activity"/>
    <property type="evidence" value="ECO:0007669"/>
    <property type="project" value="TreeGrafter"/>
</dbReference>
<keyword evidence="4" id="KW-0378">Hydrolase</keyword>
<accession>A0A5C8PDL4</accession>
<evidence type="ECO:0000259" key="3">
    <source>
        <dbReference type="Pfam" id="PF00561"/>
    </source>
</evidence>
<reference evidence="4 5" key="1">
    <citation type="submission" date="2019-06" db="EMBL/GenBank/DDBJ databases">
        <title>New taxonomy in bacterial strain CC-CFT640, isolated from vineyard.</title>
        <authorList>
            <person name="Lin S.-Y."/>
            <person name="Tsai C.-F."/>
            <person name="Young C.-C."/>
        </authorList>
    </citation>
    <scope>NUCLEOTIDE SEQUENCE [LARGE SCALE GENOMIC DNA]</scope>
    <source>
        <strain evidence="4 5">CC-CFT640</strain>
    </source>
</reference>
<dbReference type="GO" id="GO:0034338">
    <property type="term" value="F:short-chain carboxylesterase activity"/>
    <property type="evidence" value="ECO:0007669"/>
    <property type="project" value="TreeGrafter"/>
</dbReference>
<evidence type="ECO:0000256" key="1">
    <source>
        <dbReference type="ARBA" id="ARBA00010884"/>
    </source>
</evidence>
<evidence type="ECO:0000313" key="5">
    <source>
        <dbReference type="Proteomes" id="UP000321638"/>
    </source>
</evidence>